<evidence type="ECO:0000313" key="2">
    <source>
        <dbReference type="Proteomes" id="UP001228376"/>
    </source>
</evidence>
<keyword evidence="2" id="KW-1185">Reference proteome</keyword>
<name>A0ABU5CCF9_9BACI</name>
<dbReference type="EMBL" id="JAROCA020000001">
    <property type="protein sequence ID" value="MDY0404016.1"/>
    <property type="molecule type" value="Genomic_DNA"/>
</dbReference>
<comment type="caution">
    <text evidence="1">The sequence shown here is derived from an EMBL/GenBank/DDBJ whole genome shotgun (WGS) entry which is preliminary data.</text>
</comment>
<dbReference type="Proteomes" id="UP001228376">
    <property type="component" value="Unassembled WGS sequence"/>
</dbReference>
<proteinExistence type="predicted"/>
<gene>
    <name evidence="1" type="ORF">P5G51_000005</name>
</gene>
<accession>A0ABU5CCF9</accession>
<dbReference type="RefSeq" id="WP_320384092.1">
    <property type="nucleotide sequence ID" value="NZ_JAROCA020000001.1"/>
</dbReference>
<protein>
    <submittedName>
        <fullName evidence="1">Uncharacterized protein</fullName>
    </submittedName>
</protein>
<sequence>PEGSSSSALDLRRVGTPPVRPEPKIKLSKVFISFLLYHRKNRSVFLAHIKPLKHQAWLLQFVLFRFQNEIKYGGAAGSNHDDLLRAKQALSAAMELMKLNGRKNRSSNLHYGPKPVCSQ</sequence>
<feature type="non-terminal residue" evidence="1">
    <location>
        <position position="1"/>
    </location>
</feature>
<reference evidence="1 2" key="1">
    <citation type="submission" date="2023-10" db="EMBL/GenBank/DDBJ databases">
        <title>179-bfca-hs.</title>
        <authorList>
            <person name="Miliotis G."/>
            <person name="Sengupta P."/>
            <person name="Hameed A."/>
            <person name="Chuvochina M."/>
            <person name="Mcdonagh F."/>
            <person name="Simpson A.C."/>
            <person name="Singh N.K."/>
            <person name="Rekha P.D."/>
            <person name="Raman K."/>
            <person name="Hugenholtz P."/>
            <person name="Venkateswaran K."/>
        </authorList>
    </citation>
    <scope>NUCLEOTIDE SEQUENCE [LARGE SCALE GENOMIC DNA]</scope>
    <source>
        <strain evidence="1 2">179-BFC-A-HS</strain>
    </source>
</reference>
<evidence type="ECO:0000313" key="1">
    <source>
        <dbReference type="EMBL" id="MDY0404016.1"/>
    </source>
</evidence>
<organism evidence="1 2">
    <name type="scientific">Tigheibacillus jepli</name>
    <dbReference type="NCBI Taxonomy" id="3035914"/>
    <lineage>
        <taxon>Bacteria</taxon>
        <taxon>Bacillati</taxon>
        <taxon>Bacillota</taxon>
        <taxon>Bacilli</taxon>
        <taxon>Bacillales</taxon>
        <taxon>Bacillaceae</taxon>
        <taxon>Tigheibacillus</taxon>
    </lineage>
</organism>